<dbReference type="InterPro" id="IPR000566">
    <property type="entry name" value="Lipocln_cytosolic_FA-bd_dom"/>
</dbReference>
<dbReference type="InterPro" id="IPR022271">
    <property type="entry name" value="Lipocalin_ApoD"/>
</dbReference>
<evidence type="ECO:0000256" key="4">
    <source>
        <dbReference type="ARBA" id="ARBA00022448"/>
    </source>
</evidence>
<dbReference type="GO" id="GO:0000302">
    <property type="term" value="P:response to reactive oxygen species"/>
    <property type="evidence" value="ECO:0007669"/>
    <property type="project" value="TreeGrafter"/>
</dbReference>
<feature type="chain" id="PRO_5017856695" description="Apolipoprotein D" evidence="10">
    <location>
        <begin position="19"/>
        <end position="191"/>
    </location>
</feature>
<keyword evidence="9" id="KW-0325">Glycoprotein</keyword>
<evidence type="ECO:0000256" key="6">
    <source>
        <dbReference type="ARBA" id="ARBA00022729"/>
    </source>
</evidence>
<proteinExistence type="inferred from homology"/>
<evidence type="ECO:0000256" key="7">
    <source>
        <dbReference type="ARBA" id="ARBA00023121"/>
    </source>
</evidence>
<feature type="domain" description="Lipocalin/cytosolic fatty-acid binding" evidence="11">
    <location>
        <begin position="34"/>
        <end position="184"/>
    </location>
</feature>
<dbReference type="EMBL" id="REGN01002089">
    <property type="protein sequence ID" value="RNA30394.1"/>
    <property type="molecule type" value="Genomic_DNA"/>
</dbReference>
<evidence type="ECO:0000256" key="9">
    <source>
        <dbReference type="ARBA" id="ARBA00023180"/>
    </source>
</evidence>
<keyword evidence="13" id="KW-1185">Reference proteome</keyword>
<dbReference type="Proteomes" id="UP000276133">
    <property type="component" value="Unassembled WGS sequence"/>
</dbReference>
<evidence type="ECO:0000256" key="3">
    <source>
        <dbReference type="ARBA" id="ARBA00019890"/>
    </source>
</evidence>
<comment type="similarity">
    <text evidence="2 10">Belongs to the calycin superfamily. Lipocalin family.</text>
</comment>
<dbReference type="GO" id="GO:0006629">
    <property type="term" value="P:lipid metabolic process"/>
    <property type="evidence" value="ECO:0007669"/>
    <property type="project" value="TreeGrafter"/>
</dbReference>
<keyword evidence="5" id="KW-0964">Secreted</keyword>
<dbReference type="PANTHER" id="PTHR10612:SF34">
    <property type="entry name" value="APOLIPOPROTEIN D"/>
    <property type="match status" value="1"/>
</dbReference>
<organism evidence="12 13">
    <name type="scientific">Brachionus plicatilis</name>
    <name type="common">Marine rotifer</name>
    <name type="synonym">Brachionus muelleri</name>
    <dbReference type="NCBI Taxonomy" id="10195"/>
    <lineage>
        <taxon>Eukaryota</taxon>
        <taxon>Metazoa</taxon>
        <taxon>Spiralia</taxon>
        <taxon>Gnathifera</taxon>
        <taxon>Rotifera</taxon>
        <taxon>Eurotatoria</taxon>
        <taxon>Monogononta</taxon>
        <taxon>Pseudotrocha</taxon>
        <taxon>Ploima</taxon>
        <taxon>Brachionidae</taxon>
        <taxon>Brachionus</taxon>
    </lineage>
</organism>
<comment type="subcellular location">
    <subcellularLocation>
        <location evidence="1">Secreted</location>
    </subcellularLocation>
</comment>
<protein>
    <recommendedName>
        <fullName evidence="3">Apolipoprotein D</fullName>
    </recommendedName>
</protein>
<sequence length="191" mass="21467">MQVLISSILLITLGHSYAQSIGTCHTVPVLPDFDQSRYLGKWFELERFPYIFEKDLQCVTATYSVLNETAIRVENFGFNTVKQKDSNVTGYAYAPNSAEPNKLKVVLPVVVDGITILENTGDYIVVSTDYDNYAMVYSCTQVVPGLIKFEISWILSRAKTLDSQTVQQLKDLGKSLKIDVSKYELIDQSCN</sequence>
<feature type="signal peptide" evidence="10">
    <location>
        <begin position="1"/>
        <end position="18"/>
    </location>
</feature>
<evidence type="ECO:0000256" key="1">
    <source>
        <dbReference type="ARBA" id="ARBA00004613"/>
    </source>
</evidence>
<dbReference type="GO" id="GO:0008289">
    <property type="term" value="F:lipid binding"/>
    <property type="evidence" value="ECO:0007669"/>
    <property type="project" value="UniProtKB-KW"/>
</dbReference>
<dbReference type="GO" id="GO:0005737">
    <property type="term" value="C:cytoplasm"/>
    <property type="evidence" value="ECO:0007669"/>
    <property type="project" value="TreeGrafter"/>
</dbReference>
<dbReference type="Pfam" id="PF08212">
    <property type="entry name" value="Lipocalin_2"/>
    <property type="match status" value="1"/>
</dbReference>
<name>A0A3M7S3L5_BRAPC</name>
<dbReference type="PIRSF" id="PIRSF036893">
    <property type="entry name" value="Lipocalin_ApoD"/>
    <property type="match status" value="1"/>
</dbReference>
<evidence type="ECO:0000256" key="8">
    <source>
        <dbReference type="ARBA" id="ARBA00023157"/>
    </source>
</evidence>
<evidence type="ECO:0000313" key="12">
    <source>
        <dbReference type="EMBL" id="RNA30394.1"/>
    </source>
</evidence>
<gene>
    <name evidence="12" type="ORF">BpHYR1_041103</name>
</gene>
<dbReference type="InterPro" id="IPR003057">
    <property type="entry name" value="Invtbrt_color"/>
</dbReference>
<keyword evidence="7" id="KW-0446">Lipid-binding</keyword>
<evidence type="ECO:0000256" key="2">
    <source>
        <dbReference type="ARBA" id="ARBA00006889"/>
    </source>
</evidence>
<keyword evidence="4" id="KW-0813">Transport</keyword>
<keyword evidence="6 10" id="KW-0732">Signal</keyword>
<dbReference type="PRINTS" id="PR00179">
    <property type="entry name" value="LIPOCALIN"/>
</dbReference>
<dbReference type="PANTHER" id="PTHR10612">
    <property type="entry name" value="APOLIPOPROTEIN D"/>
    <property type="match status" value="1"/>
</dbReference>
<reference evidence="12 13" key="1">
    <citation type="journal article" date="2018" name="Sci. Rep.">
        <title>Genomic signatures of local adaptation to the degree of environmental predictability in rotifers.</title>
        <authorList>
            <person name="Franch-Gras L."/>
            <person name="Hahn C."/>
            <person name="Garcia-Roger E.M."/>
            <person name="Carmona M.J."/>
            <person name="Serra M."/>
            <person name="Gomez A."/>
        </authorList>
    </citation>
    <scope>NUCLEOTIDE SEQUENCE [LARGE SCALE GENOMIC DNA]</scope>
    <source>
        <strain evidence="12">HYR1</strain>
    </source>
</reference>
<dbReference type="InterPro" id="IPR022272">
    <property type="entry name" value="Lipocalin_CS"/>
</dbReference>
<dbReference type="InterPro" id="IPR012674">
    <property type="entry name" value="Calycin"/>
</dbReference>
<dbReference type="OrthoDB" id="565904at2759"/>
<dbReference type="SUPFAM" id="SSF50814">
    <property type="entry name" value="Lipocalins"/>
    <property type="match status" value="1"/>
</dbReference>
<dbReference type="Gene3D" id="2.40.128.20">
    <property type="match status" value="1"/>
</dbReference>
<dbReference type="AlphaFoldDB" id="A0A3M7S3L5"/>
<comment type="caution">
    <text evidence="12">The sequence shown here is derived from an EMBL/GenBank/DDBJ whole genome shotgun (WGS) entry which is preliminary data.</text>
</comment>
<dbReference type="FunFam" id="2.40.128.20:FF:000003">
    <property type="entry name" value="Apolipoprotein D"/>
    <property type="match status" value="1"/>
</dbReference>
<dbReference type="PROSITE" id="PS00213">
    <property type="entry name" value="LIPOCALIN"/>
    <property type="match status" value="1"/>
</dbReference>
<dbReference type="GO" id="GO:0005576">
    <property type="term" value="C:extracellular region"/>
    <property type="evidence" value="ECO:0007669"/>
    <property type="project" value="UniProtKB-SubCell"/>
</dbReference>
<evidence type="ECO:0000313" key="13">
    <source>
        <dbReference type="Proteomes" id="UP000276133"/>
    </source>
</evidence>
<accession>A0A3M7S3L5</accession>
<dbReference type="GO" id="GO:0031409">
    <property type="term" value="F:pigment binding"/>
    <property type="evidence" value="ECO:0007669"/>
    <property type="project" value="InterPro"/>
</dbReference>
<evidence type="ECO:0000256" key="5">
    <source>
        <dbReference type="ARBA" id="ARBA00022525"/>
    </source>
</evidence>
<dbReference type="PRINTS" id="PR01273">
    <property type="entry name" value="INVTBRTCOLOR"/>
</dbReference>
<evidence type="ECO:0000256" key="10">
    <source>
        <dbReference type="PIRNR" id="PIRNR036893"/>
    </source>
</evidence>
<keyword evidence="8" id="KW-1015">Disulfide bond</keyword>
<evidence type="ECO:0000259" key="11">
    <source>
        <dbReference type="Pfam" id="PF08212"/>
    </source>
</evidence>